<organism evidence="1 2">
    <name type="scientific">Candidatus Methanogaster sp</name>
    <dbReference type="NCBI Taxonomy" id="3386292"/>
    <lineage>
        <taxon>Archaea</taxon>
        <taxon>Methanobacteriati</taxon>
        <taxon>Methanobacteriota</taxon>
        <taxon>Stenosarchaea group</taxon>
        <taxon>Methanomicrobia</taxon>
        <taxon>Methanosarcinales</taxon>
        <taxon>ANME-2 cluster</taxon>
        <taxon>Candidatus Methanogasteraceae</taxon>
        <taxon>Candidatus Methanogaster</taxon>
    </lineage>
</organism>
<name>A0AC61L641_9EURY</name>
<proteinExistence type="predicted"/>
<sequence length="1026" mass="110768">MLISPDSDLEQIIDLNKNSFFIEKNEYSNSISESLIIPNLYSASNNLNLSTTDNVTPSLKYSSIYLTDADIFDADNNFIGHYNTIEISPLSEDSARVYKGSNFSVNGNGSISSYSPATGGLGMSINWTSFNLSTDKLILEINDGSISADGFAYSGHYTLNADSAEIGGNGPMALTFANDVELNITEGSLVIGDESSYSGFTGTINVSEFNQTHDNVNLNGDFDRSLSTHLEPGNSVTDSFTNITLNLIVESNEDDTYELTSTVPEGWGVITNSDGTIKVIPEKGATPGEYRVSVTTVSTTEPELLSTTSAFIEIAESAGVDAGITKEELIYVPLGDNINNGIFSAYQLSITNRGSTDQTFRITTAGIPDEWVLFSRNDVTVPAGKTHLVGLYIKPTTIISQTTTAFTATVTSISDPTITDSVSTDFEMPVYRGVDVSTTPCLLYAVANGSASFDLNVTSQSNVGDIYNITVELPDGWTADYVNNTLLDTGESFRQQVSITTDNTSTGEVYFVGVSAGSIYKENASDYKVLSLIVAESVDDTEPPVITSVHATGITNNSAVITWDTDEMSDSLVKYGTESGNYPITTYNEINVTFHSINLAGLSPGTTYYYAVNSTDQSNNPAQSTEYNFTTLALPDSEPPGITNVMNTTPTGTSVTITWDTDEASDSLVRYGTEPGNYTLSASNESFVLEHSINLIVLNPNTVYHYVVNSTDQSSNSNESAEYSFTTAASSDTTPPAGVSDLNEIDRGVAWIQWSWTNPSDPDFNHTEICLDGIFQTITSAELFNATNLAPGTEYTIGTRTVDAAGNINQTWMNDTATTLPAAGTTIQLTIALNSGWNLISVPLNLTTWRLGNESAVGDPLNVTLENSLTSIYRYNTTSESFEKCTHYAGWGWAPATGSESFTELEPGRGYWVWAENDCDLTFTGTAPSDLSLPLDADWNCIGWYSTSEAELGEGSVVGDSLNITPENSLSSIYRYNTTSGSFEKCTHYANWGWAPATGSESFTELEPGRGYWAMAENDCVWNHET</sequence>
<gene>
    <name evidence="1" type="ORF">C4B59_02935</name>
</gene>
<comment type="caution">
    <text evidence="1">The sequence shown here is derived from an EMBL/GenBank/DDBJ whole genome shotgun (WGS) entry which is preliminary data.</text>
</comment>
<reference evidence="1" key="1">
    <citation type="submission" date="2018-01" db="EMBL/GenBank/DDBJ databases">
        <authorList>
            <person name="Krukenberg V."/>
        </authorList>
    </citation>
    <scope>NUCLEOTIDE SEQUENCE</scope>
    <source>
        <strain evidence="1">E20ANME2</strain>
    </source>
</reference>
<accession>A0AC61L641</accession>
<dbReference type="Proteomes" id="UP000248329">
    <property type="component" value="Unassembled WGS sequence"/>
</dbReference>
<dbReference type="EMBL" id="PQXF01000003">
    <property type="protein sequence ID" value="PXF61817.1"/>
    <property type="molecule type" value="Genomic_DNA"/>
</dbReference>
<evidence type="ECO:0000313" key="2">
    <source>
        <dbReference type="Proteomes" id="UP000248329"/>
    </source>
</evidence>
<protein>
    <submittedName>
        <fullName evidence="1">Uncharacterized protein</fullName>
    </submittedName>
</protein>
<evidence type="ECO:0000313" key="1">
    <source>
        <dbReference type="EMBL" id="PXF61817.1"/>
    </source>
</evidence>